<proteinExistence type="predicted"/>
<comment type="caution">
    <text evidence="2">The sequence shown here is derived from an EMBL/GenBank/DDBJ whole genome shotgun (WGS) entry which is preliminary data.</text>
</comment>
<dbReference type="Proteomes" id="UP001254848">
    <property type="component" value="Unassembled WGS sequence"/>
</dbReference>
<dbReference type="SUPFAM" id="SSF51569">
    <property type="entry name" value="Aldolase"/>
    <property type="match status" value="1"/>
</dbReference>
<dbReference type="SUPFAM" id="SSF51269">
    <property type="entry name" value="AFP III-like domain"/>
    <property type="match status" value="1"/>
</dbReference>
<dbReference type="Gene3D" id="3.90.1210.10">
    <property type="entry name" value="Antifreeze-like/N-acetylneuraminic acid synthase C-terminal domain"/>
    <property type="match status" value="1"/>
</dbReference>
<dbReference type="InterPro" id="IPR013132">
    <property type="entry name" value="PseI/NeuA/B-like_N"/>
</dbReference>
<gene>
    <name evidence="2" type="primary">neuB</name>
    <name evidence="2" type="ORF">Q4T40_21620</name>
</gene>
<dbReference type="InterPro" id="IPR036732">
    <property type="entry name" value="AFP_Neu5c_C_sf"/>
</dbReference>
<accession>A0ABU3P486</accession>
<dbReference type="Pfam" id="PF03102">
    <property type="entry name" value="NeuB"/>
    <property type="match status" value="1"/>
</dbReference>
<organism evidence="2 3">
    <name type="scientific">Anaeroselena agilis</name>
    <dbReference type="NCBI Taxonomy" id="3063788"/>
    <lineage>
        <taxon>Bacteria</taxon>
        <taxon>Bacillati</taxon>
        <taxon>Bacillota</taxon>
        <taxon>Negativicutes</taxon>
        <taxon>Acetonemataceae</taxon>
        <taxon>Anaeroselena</taxon>
    </lineage>
</organism>
<dbReference type="GO" id="GO:0050462">
    <property type="term" value="F:N-acetylneuraminate synthase activity"/>
    <property type="evidence" value="ECO:0007669"/>
    <property type="project" value="UniProtKB-EC"/>
</dbReference>
<dbReference type="InterPro" id="IPR057736">
    <property type="entry name" value="SAF_PseI/NeuA/NeuB"/>
</dbReference>
<name>A0ABU3P486_9FIRM</name>
<dbReference type="InterPro" id="IPR020007">
    <property type="entry name" value="NeuB/NeuA"/>
</dbReference>
<dbReference type="RefSeq" id="WP_413782281.1">
    <property type="nucleotide sequence ID" value="NZ_JAUOZS010000001.1"/>
</dbReference>
<dbReference type="NCBIfam" id="TIGR03569">
    <property type="entry name" value="NeuB_NnaB"/>
    <property type="match status" value="1"/>
</dbReference>
<keyword evidence="3" id="KW-1185">Reference proteome</keyword>
<dbReference type="PANTHER" id="PTHR42966:SF1">
    <property type="entry name" value="SIALIC ACID SYNTHASE"/>
    <property type="match status" value="1"/>
</dbReference>
<keyword evidence="2" id="KW-0808">Transferase</keyword>
<dbReference type="Pfam" id="PF08666">
    <property type="entry name" value="SAF"/>
    <property type="match status" value="1"/>
</dbReference>
<dbReference type="CDD" id="cd11615">
    <property type="entry name" value="SAF_NeuB_like"/>
    <property type="match status" value="1"/>
</dbReference>
<dbReference type="Gene3D" id="3.20.20.70">
    <property type="entry name" value="Aldolase class I"/>
    <property type="match status" value="1"/>
</dbReference>
<dbReference type="PANTHER" id="PTHR42966">
    <property type="entry name" value="N-ACETYLNEURAMINATE SYNTHASE"/>
    <property type="match status" value="1"/>
</dbReference>
<dbReference type="PROSITE" id="PS50844">
    <property type="entry name" value="AFP_LIKE"/>
    <property type="match status" value="1"/>
</dbReference>
<dbReference type="EMBL" id="JAUOZS010000001">
    <property type="protein sequence ID" value="MDT8903838.1"/>
    <property type="molecule type" value="Genomic_DNA"/>
</dbReference>
<dbReference type="InterPro" id="IPR013785">
    <property type="entry name" value="Aldolase_TIM"/>
</dbReference>
<sequence length="359" mass="39093">MNRHVFIIAEAGVNHNGSVELAKKLIDAAVQAGVDAVKFQTFSADSLVSGDAPKAEYQRVASGLQESQYKMLKKLEMDEAMHNTLMHYSTYSGIEFLSTPFDENSLDLLSNRLGLNRIKIPSGEITNAPFLLKIARTGKQVILSTGMSTLGEVETALGVLAFGYLGGKSKPSPHAFARAFASTGGHRKLQQKVTLLHCTTEYPAPFEDVNLQAMDTLRKAFGLPVGYSDHTDGIAVAIAAVARGAVLVEKHLTLDKRLPGPDHKASLEPDELTVLVRSIRQVEQALGTGLKVPATTEIKNRLVARKSLVATQDIGRGEPFSESNLSVKRPGDGLPPLRYWDMLGRKATKNYCKDERILE</sequence>
<feature type="domain" description="AFP-like" evidence="1">
    <location>
        <begin position="307"/>
        <end position="359"/>
    </location>
</feature>
<dbReference type="InterPro" id="IPR013974">
    <property type="entry name" value="SAF"/>
</dbReference>
<reference evidence="2 3" key="1">
    <citation type="submission" date="2023-07" db="EMBL/GenBank/DDBJ databases">
        <title>The novel representative of Negativicutes class, Anaeroselena agilis gen. nov. sp. nov.</title>
        <authorList>
            <person name="Prokofeva M.I."/>
            <person name="Elcheninov A.G."/>
            <person name="Klyukina A."/>
            <person name="Kublanov I.V."/>
            <person name="Frolov E.N."/>
            <person name="Podosokorskaya O.A."/>
        </authorList>
    </citation>
    <scope>NUCLEOTIDE SEQUENCE [LARGE SCALE GENOMIC DNA]</scope>
    <source>
        <strain evidence="2 3">4137-cl</strain>
    </source>
</reference>
<evidence type="ECO:0000313" key="2">
    <source>
        <dbReference type="EMBL" id="MDT8903838.1"/>
    </source>
</evidence>
<evidence type="ECO:0000259" key="1">
    <source>
        <dbReference type="PROSITE" id="PS50844"/>
    </source>
</evidence>
<dbReference type="InterPro" id="IPR051690">
    <property type="entry name" value="PseI-like"/>
</dbReference>
<dbReference type="InterPro" id="IPR006190">
    <property type="entry name" value="SAF_AFP_Neu5Ac"/>
</dbReference>
<protein>
    <submittedName>
        <fullName evidence="2">N-acetylneuraminate synthase</fullName>
        <ecNumber evidence="2">2.5.1.56</ecNumber>
    </submittedName>
</protein>
<dbReference type="EC" id="2.5.1.56" evidence="2"/>
<evidence type="ECO:0000313" key="3">
    <source>
        <dbReference type="Proteomes" id="UP001254848"/>
    </source>
</evidence>